<dbReference type="InterPro" id="IPR045247">
    <property type="entry name" value="Oye-like"/>
</dbReference>
<dbReference type="EMBL" id="JARIHO010000091">
    <property type="protein sequence ID" value="KAJ7306863.1"/>
    <property type="molecule type" value="Genomic_DNA"/>
</dbReference>
<evidence type="ECO:0000313" key="3">
    <source>
        <dbReference type="Proteomes" id="UP001218218"/>
    </source>
</evidence>
<dbReference type="SUPFAM" id="SSF51395">
    <property type="entry name" value="FMN-linked oxidoreductases"/>
    <property type="match status" value="1"/>
</dbReference>
<dbReference type="PANTHER" id="PTHR22893">
    <property type="entry name" value="NADH OXIDOREDUCTASE-RELATED"/>
    <property type="match status" value="1"/>
</dbReference>
<feature type="domain" description="NADH:flavin oxidoreductase/NADH oxidase N-terminal" evidence="1">
    <location>
        <begin position="13"/>
        <end position="364"/>
    </location>
</feature>
<sequence>MSNPSKPLNMAVLFTPLDVGDITIANRIGMSAMTRNRADARRIPNNIMKKYYLQRALGGAGLIVSEATLISPQSSQYDRSPGIWNMEQVAGWKKITNVVHLAGSKIYCQLWHVGRLNKSDAETQSPTESIHGPSDIPARGGRGCLHFLPGNSEFGIATSIPDPLKFVQLFKDAAANAKLAGFDGVESNGFLVHQFLDSTSNRRTDKWGGSCENRARLGLEILKGLVEVFGPNVSLKISPGMGKPGCPSLSLAEGQSNIRMPLQDTIETFSYFVSEADKLKLAYITLARYAPHIDPTIDGKKRGTPHDLLSTYGKFINNAKTFLVGGVSPEEAEELVKSGQVNGAFFGMPWLAHPDFAKRIGHGKRMDNLPAMSHLYGDVNVDLCLGYTDYPAVTY</sequence>
<dbReference type="Proteomes" id="UP001218218">
    <property type="component" value="Unassembled WGS sequence"/>
</dbReference>
<proteinExistence type="predicted"/>
<evidence type="ECO:0000313" key="2">
    <source>
        <dbReference type="EMBL" id="KAJ7306863.1"/>
    </source>
</evidence>
<name>A0AAD6Z4N6_9AGAR</name>
<dbReference type="PANTHER" id="PTHR22893:SF91">
    <property type="entry name" value="NADPH DEHYDROGENASE 2-RELATED"/>
    <property type="match status" value="1"/>
</dbReference>
<comment type="caution">
    <text evidence="2">The sequence shown here is derived from an EMBL/GenBank/DDBJ whole genome shotgun (WGS) entry which is preliminary data.</text>
</comment>
<keyword evidence="3" id="KW-1185">Reference proteome</keyword>
<dbReference type="GO" id="GO:0010181">
    <property type="term" value="F:FMN binding"/>
    <property type="evidence" value="ECO:0007669"/>
    <property type="project" value="InterPro"/>
</dbReference>
<dbReference type="AlphaFoldDB" id="A0AAD6Z4N6"/>
<gene>
    <name evidence="2" type="ORF">DFH08DRAFT_515918</name>
</gene>
<protein>
    <recommendedName>
        <fullName evidence="1">NADH:flavin oxidoreductase/NADH oxidase N-terminal domain-containing protein</fullName>
    </recommendedName>
</protein>
<dbReference type="InterPro" id="IPR013785">
    <property type="entry name" value="Aldolase_TIM"/>
</dbReference>
<organism evidence="2 3">
    <name type="scientific">Mycena albidolilacea</name>
    <dbReference type="NCBI Taxonomy" id="1033008"/>
    <lineage>
        <taxon>Eukaryota</taxon>
        <taxon>Fungi</taxon>
        <taxon>Dikarya</taxon>
        <taxon>Basidiomycota</taxon>
        <taxon>Agaricomycotina</taxon>
        <taxon>Agaricomycetes</taxon>
        <taxon>Agaricomycetidae</taxon>
        <taxon>Agaricales</taxon>
        <taxon>Marasmiineae</taxon>
        <taxon>Mycenaceae</taxon>
        <taxon>Mycena</taxon>
    </lineage>
</organism>
<dbReference type="Pfam" id="PF00724">
    <property type="entry name" value="Oxidored_FMN"/>
    <property type="match status" value="1"/>
</dbReference>
<dbReference type="GO" id="GO:0016491">
    <property type="term" value="F:oxidoreductase activity"/>
    <property type="evidence" value="ECO:0007669"/>
    <property type="project" value="InterPro"/>
</dbReference>
<accession>A0AAD6Z4N6</accession>
<reference evidence="2" key="1">
    <citation type="submission" date="2023-03" db="EMBL/GenBank/DDBJ databases">
        <title>Massive genome expansion in bonnet fungi (Mycena s.s.) driven by repeated elements and novel gene families across ecological guilds.</title>
        <authorList>
            <consortium name="Lawrence Berkeley National Laboratory"/>
            <person name="Harder C.B."/>
            <person name="Miyauchi S."/>
            <person name="Viragh M."/>
            <person name="Kuo A."/>
            <person name="Thoen E."/>
            <person name="Andreopoulos B."/>
            <person name="Lu D."/>
            <person name="Skrede I."/>
            <person name="Drula E."/>
            <person name="Henrissat B."/>
            <person name="Morin E."/>
            <person name="Kohler A."/>
            <person name="Barry K."/>
            <person name="LaButti K."/>
            <person name="Morin E."/>
            <person name="Salamov A."/>
            <person name="Lipzen A."/>
            <person name="Mereny Z."/>
            <person name="Hegedus B."/>
            <person name="Baldrian P."/>
            <person name="Stursova M."/>
            <person name="Weitz H."/>
            <person name="Taylor A."/>
            <person name="Grigoriev I.V."/>
            <person name="Nagy L.G."/>
            <person name="Martin F."/>
            <person name="Kauserud H."/>
        </authorList>
    </citation>
    <scope>NUCLEOTIDE SEQUENCE</scope>
    <source>
        <strain evidence="2">CBHHK002</strain>
    </source>
</reference>
<dbReference type="InterPro" id="IPR001155">
    <property type="entry name" value="OxRdtase_FMN_N"/>
</dbReference>
<evidence type="ECO:0000259" key="1">
    <source>
        <dbReference type="Pfam" id="PF00724"/>
    </source>
</evidence>
<dbReference type="Gene3D" id="3.20.20.70">
    <property type="entry name" value="Aldolase class I"/>
    <property type="match status" value="1"/>
</dbReference>